<feature type="chain" id="PRO_5039620028" evidence="1">
    <location>
        <begin position="22"/>
        <end position="122"/>
    </location>
</feature>
<proteinExistence type="predicted"/>
<dbReference type="Proteomes" id="UP000188458">
    <property type="component" value="Unassembled WGS sequence"/>
</dbReference>
<protein>
    <submittedName>
        <fullName evidence="2">Uncharacterized protein</fullName>
    </submittedName>
</protein>
<organism evidence="2 3">
    <name type="scientific">Anoxybacillus kestanbolensis</name>
    <dbReference type="NCBI Taxonomy" id="227476"/>
    <lineage>
        <taxon>Bacteria</taxon>
        <taxon>Bacillati</taxon>
        <taxon>Bacillota</taxon>
        <taxon>Bacilli</taxon>
        <taxon>Bacillales</taxon>
        <taxon>Anoxybacillaceae</taxon>
        <taxon>Anoxybacillus</taxon>
    </lineage>
</organism>
<reference evidence="3" key="1">
    <citation type="submission" date="2016-11" db="EMBL/GenBank/DDBJ databases">
        <title>Draft genome sequence of Anoxybacillus sp. strain 103 isolated from the Qarvajar hot spring in Nagorno-Karabach.</title>
        <authorList>
            <person name="Hovhannisyan P."/>
            <person name="Panosyan H."/>
            <person name="Birkeland N.-K."/>
        </authorList>
    </citation>
    <scope>NUCLEOTIDE SEQUENCE [LARGE SCALE GENOMIC DNA]</scope>
    <source>
        <strain evidence="3">103</strain>
    </source>
</reference>
<dbReference type="RefSeq" id="WP_077429509.1">
    <property type="nucleotide sequence ID" value="NZ_JBCNFI010000022.1"/>
</dbReference>
<evidence type="ECO:0000313" key="2">
    <source>
        <dbReference type="EMBL" id="OOE01820.1"/>
    </source>
</evidence>
<keyword evidence="1" id="KW-0732">Signal</keyword>
<dbReference type="EMBL" id="MQAD01000019">
    <property type="protein sequence ID" value="OOE01820.1"/>
    <property type="molecule type" value="Genomic_DNA"/>
</dbReference>
<dbReference type="AlphaFoldDB" id="A0A1V3FKP8"/>
<evidence type="ECO:0000313" key="3">
    <source>
        <dbReference type="Proteomes" id="UP000188458"/>
    </source>
</evidence>
<evidence type="ECO:0000256" key="1">
    <source>
        <dbReference type="SAM" id="SignalP"/>
    </source>
</evidence>
<comment type="caution">
    <text evidence="2">The sequence shown here is derived from an EMBL/GenBank/DDBJ whole genome shotgun (WGS) entry which is preliminary data.</text>
</comment>
<name>A0A1V3FKP8_9BACL</name>
<accession>A0A1V3FKP8</accession>
<sequence length="122" mass="13916">MKVLRFFFLCIALLFSTYVHHDSTIVFAEQKQTLFVKHLVKGNNVFVECIVDQFTFTKGTHPKKDGQGRIYIYVNGKRVGETTTAAFVIRGLPVGKHVIRLELVHNDASKYNISHEFTVTIS</sequence>
<keyword evidence="3" id="KW-1185">Reference proteome</keyword>
<feature type="signal peptide" evidence="1">
    <location>
        <begin position="1"/>
        <end position="21"/>
    </location>
</feature>
<gene>
    <name evidence="2" type="ORF">BO219_10645</name>
</gene>